<protein>
    <submittedName>
        <fullName evidence="5">2-keto-3-deoxygluconate permease</fullName>
    </submittedName>
</protein>
<evidence type="ECO:0000256" key="3">
    <source>
        <dbReference type="ARBA" id="ARBA00022777"/>
    </source>
</evidence>
<organism evidence="5 6">
    <name type="scientific">Faecalibacterium prausnitzii</name>
    <dbReference type="NCBI Taxonomy" id="853"/>
    <lineage>
        <taxon>Bacteria</taxon>
        <taxon>Bacillati</taxon>
        <taxon>Bacillota</taxon>
        <taxon>Clostridia</taxon>
        <taxon>Eubacteriales</taxon>
        <taxon>Oscillospiraceae</taxon>
        <taxon>Faecalibacterium</taxon>
    </lineage>
</organism>
<dbReference type="InterPro" id="IPR011611">
    <property type="entry name" value="PfkB_dom"/>
</dbReference>
<dbReference type="AlphaFoldDB" id="A0A2A7B3W3"/>
<proteinExistence type="inferred from homology"/>
<gene>
    <name evidence="5" type="ORF">CHR60_13630</name>
</gene>
<dbReference type="EMBL" id="NOUV01000019">
    <property type="protein sequence ID" value="PDX86039.1"/>
    <property type="molecule type" value="Genomic_DNA"/>
</dbReference>
<keyword evidence="3" id="KW-0418">Kinase</keyword>
<dbReference type="CDD" id="cd01166">
    <property type="entry name" value="KdgK"/>
    <property type="match status" value="1"/>
</dbReference>
<dbReference type="Pfam" id="PF00294">
    <property type="entry name" value="PfkB"/>
    <property type="match status" value="1"/>
</dbReference>
<comment type="caution">
    <text evidence="5">The sequence shown here is derived from an EMBL/GenBank/DDBJ whole genome shotgun (WGS) entry which is preliminary data.</text>
</comment>
<dbReference type="Proteomes" id="UP000220904">
    <property type="component" value="Unassembled WGS sequence"/>
</dbReference>
<evidence type="ECO:0000256" key="1">
    <source>
        <dbReference type="ARBA" id="ARBA00010688"/>
    </source>
</evidence>
<dbReference type="PANTHER" id="PTHR43320">
    <property type="entry name" value="SUGAR KINASE"/>
    <property type="match status" value="1"/>
</dbReference>
<evidence type="ECO:0000259" key="4">
    <source>
        <dbReference type="Pfam" id="PF00294"/>
    </source>
</evidence>
<dbReference type="Gene3D" id="3.40.1190.20">
    <property type="match status" value="1"/>
</dbReference>
<dbReference type="InterPro" id="IPR052700">
    <property type="entry name" value="Carb_kinase_PfkB-like"/>
</dbReference>
<dbReference type="OrthoDB" id="9813569at2"/>
<sequence length="362" mass="40909">MEHYNPILGSETSGQKFITCGEIMLRLTPPNYEKIRMASSFEASYGGSEANIALALANLGVDSTFFSVVPNNSLGKSAVRWLRSNDVHCTPMILTEPDETPSNRLGTYYLETGYGIRASKVIYDRKHSAITEYDFSQVDLDALLDGFDWLHLSGITPALAPNCRGLIIDMLKTAKKKGLTVSFDGNFRSTLWSWEEARDFCTECLPYVDVLLGIEPYHLWKDETDHSKGDWKDGVPLQPSYEQQDEIFQHFIERYPNLKCIARHVRYAHSGSENSLKAFMWYEGHTFESKLFTFNILDRVGGGDAFASGLIYAMLHDYKAMDMINFAVASSAIKHTIHGDANITDDVSSIRNLMNMNYDIKR</sequence>
<dbReference type="GO" id="GO:0016301">
    <property type="term" value="F:kinase activity"/>
    <property type="evidence" value="ECO:0007669"/>
    <property type="project" value="UniProtKB-KW"/>
</dbReference>
<accession>A0A2A7B3W3</accession>
<evidence type="ECO:0000313" key="5">
    <source>
        <dbReference type="EMBL" id="PDX86039.1"/>
    </source>
</evidence>
<reference evidence="5 6" key="1">
    <citation type="journal article" date="2017" name="Front. Microbiol.">
        <title>New Insights into the Diversity of the Genus Faecalibacterium.</title>
        <authorList>
            <person name="Benevides L."/>
            <person name="Burman S."/>
            <person name="Martin R."/>
            <person name="Robert V."/>
            <person name="Thomas M."/>
            <person name="Miquel S."/>
            <person name="Chain F."/>
            <person name="Sokol H."/>
            <person name="Bermudez-Humaran L.G."/>
            <person name="Morrison M."/>
            <person name="Langella P."/>
            <person name="Azevedo V.A."/>
            <person name="Chatel J.M."/>
            <person name="Soares S."/>
        </authorList>
    </citation>
    <scope>NUCLEOTIDE SEQUENCE [LARGE SCALE GENOMIC DNA]</scope>
    <source>
        <strain evidence="5 6">AHMP21</strain>
    </source>
</reference>
<name>A0A2A7B3W3_9FIRM</name>
<comment type="similarity">
    <text evidence="1">Belongs to the carbohydrate kinase PfkB family.</text>
</comment>
<evidence type="ECO:0000256" key="2">
    <source>
        <dbReference type="ARBA" id="ARBA00022679"/>
    </source>
</evidence>
<dbReference type="PANTHER" id="PTHR43320:SF2">
    <property type="entry name" value="2-DEHYDRO-3-DEOXYGLUCONOKINASE_2-DEHYDRO-3-DEOXYGALACTONOKINASE"/>
    <property type="match status" value="1"/>
</dbReference>
<keyword evidence="2" id="KW-0808">Transferase</keyword>
<feature type="domain" description="Carbohydrate kinase PfkB" evidence="4">
    <location>
        <begin position="19"/>
        <end position="212"/>
    </location>
</feature>
<dbReference type="SUPFAM" id="SSF53613">
    <property type="entry name" value="Ribokinase-like"/>
    <property type="match status" value="1"/>
</dbReference>
<dbReference type="InterPro" id="IPR029056">
    <property type="entry name" value="Ribokinase-like"/>
</dbReference>
<dbReference type="RefSeq" id="WP_097793472.1">
    <property type="nucleotide sequence ID" value="NZ_NOUV01000019.1"/>
</dbReference>
<evidence type="ECO:0000313" key="6">
    <source>
        <dbReference type="Proteomes" id="UP000220904"/>
    </source>
</evidence>